<dbReference type="PANTHER" id="PTHR34384">
    <property type="entry name" value="L-2,3-DIAMINOPROPANOATE--CITRATE LIGASE"/>
    <property type="match status" value="1"/>
</dbReference>
<gene>
    <name evidence="4" type="ORF">DB30_06825</name>
</gene>
<dbReference type="AlphaFoldDB" id="A0A0C2D2V1"/>
<feature type="domain" description="Aerobactin siderophore biosynthesis IucA/IucC N-terminal" evidence="2">
    <location>
        <begin position="145"/>
        <end position="391"/>
    </location>
</feature>
<evidence type="ECO:0000256" key="1">
    <source>
        <dbReference type="ARBA" id="ARBA00004924"/>
    </source>
</evidence>
<evidence type="ECO:0000313" key="5">
    <source>
        <dbReference type="Proteomes" id="UP000031599"/>
    </source>
</evidence>
<proteinExistence type="predicted"/>
<dbReference type="GO" id="GO:0019290">
    <property type="term" value="P:siderophore biosynthetic process"/>
    <property type="evidence" value="ECO:0007669"/>
    <property type="project" value="InterPro"/>
</dbReference>
<evidence type="ECO:0000259" key="3">
    <source>
        <dbReference type="Pfam" id="PF06276"/>
    </source>
</evidence>
<dbReference type="GO" id="GO:0016881">
    <property type="term" value="F:acid-amino acid ligase activity"/>
    <property type="evidence" value="ECO:0007669"/>
    <property type="project" value="UniProtKB-ARBA"/>
</dbReference>
<dbReference type="Gene3D" id="6.10.250.3370">
    <property type="match status" value="1"/>
</dbReference>
<name>A0A0C2D2V1_9BACT</name>
<dbReference type="PANTHER" id="PTHR34384:SF6">
    <property type="entry name" value="STAPHYLOFERRIN B SYNTHASE"/>
    <property type="match status" value="1"/>
</dbReference>
<dbReference type="InterPro" id="IPR037455">
    <property type="entry name" value="LucA/IucC-like"/>
</dbReference>
<dbReference type="InterPro" id="IPR022770">
    <property type="entry name" value="IucA/IucC-like_C"/>
</dbReference>
<organism evidence="4 5">
    <name type="scientific">Enhygromyxa salina</name>
    <dbReference type="NCBI Taxonomy" id="215803"/>
    <lineage>
        <taxon>Bacteria</taxon>
        <taxon>Pseudomonadati</taxon>
        <taxon>Myxococcota</taxon>
        <taxon>Polyangia</taxon>
        <taxon>Nannocystales</taxon>
        <taxon>Nannocystaceae</taxon>
        <taxon>Enhygromyxa</taxon>
    </lineage>
</organism>
<dbReference type="Gene3D" id="1.10.510.40">
    <property type="match status" value="1"/>
</dbReference>
<protein>
    <submittedName>
        <fullName evidence="4">Aerobactin synthase</fullName>
    </submittedName>
</protein>
<comment type="pathway">
    <text evidence="1">Siderophore biosynthesis.</text>
</comment>
<reference evidence="4 5" key="1">
    <citation type="submission" date="2014-12" db="EMBL/GenBank/DDBJ databases">
        <title>Genome assembly of Enhygromyxa salina DSM 15201.</title>
        <authorList>
            <person name="Sharma G."/>
            <person name="Subramanian S."/>
        </authorList>
    </citation>
    <scope>NUCLEOTIDE SEQUENCE [LARGE SCALE GENOMIC DNA]</scope>
    <source>
        <strain evidence="4 5">DSM 15201</strain>
    </source>
</reference>
<dbReference type="EMBL" id="JMCC02000073">
    <property type="protein sequence ID" value="KIG14482.1"/>
    <property type="molecule type" value="Genomic_DNA"/>
</dbReference>
<dbReference type="Gene3D" id="3.30.310.280">
    <property type="match status" value="1"/>
</dbReference>
<comment type="caution">
    <text evidence="4">The sequence shown here is derived from an EMBL/GenBank/DDBJ whole genome shotgun (WGS) entry which is preliminary data.</text>
</comment>
<dbReference type="Proteomes" id="UP000031599">
    <property type="component" value="Unassembled WGS sequence"/>
</dbReference>
<dbReference type="Pfam" id="PF04183">
    <property type="entry name" value="IucA_IucC"/>
    <property type="match status" value="1"/>
</dbReference>
<evidence type="ECO:0000259" key="2">
    <source>
        <dbReference type="Pfam" id="PF04183"/>
    </source>
</evidence>
<accession>A0A0C2D2V1</accession>
<feature type="domain" description="Aerobactin siderophore biosynthesis IucA/IucC-like C-terminal" evidence="3">
    <location>
        <begin position="414"/>
        <end position="566"/>
    </location>
</feature>
<dbReference type="Pfam" id="PF06276">
    <property type="entry name" value="FhuF"/>
    <property type="match status" value="1"/>
</dbReference>
<dbReference type="InterPro" id="IPR007310">
    <property type="entry name" value="Aerobactin_biosyn_IucA/IucC_N"/>
</dbReference>
<evidence type="ECO:0000313" key="4">
    <source>
        <dbReference type="EMBL" id="KIG14482.1"/>
    </source>
</evidence>
<sequence>MTEADKLQWRQTWAIASARRLAQAIGELSFECLLDPRRVSSSKSGVGDYELHLAYAVSYRFRARPSAWGGVHVEVGSVERRAGSGPFEPVDSPTQLLLDARRELGTTAEVLAGWFEEIHTSLVAEAIQCDALRGLDAPALASLDTLDLEQRLDGHPKLIAHRGRVGWGLEDLHAHAPESGARVRLHWLVVDPDLTLRSGAAEPDGSALVDHCCDANERARLDACVAARAPELVGRGVLVPVHPWQWQRWIGPQFAREFGQGRIVSLGQFGDHYAPRLSIRTLANVDRRTAADLKLSLTILNTSCWRGLPGQHVVRGGAIGAALRERVAADPALANVRVLADLGGVHVPHPAFEALEHAPYRLREMLGVIWRTSAATRLEPGEVEVPAAALQQCDLAGVPLLATWVQRSGVTALDWLASLFEHTAVPLYHLLCAHGLGAIAHGQNLGLILREGLPVGLFLRDFHGDLRRSERVTFAPGSALAGLSALPDEQLLHDLYTGYFVSVLRFVAPLVERSLGVPEPTLLALLGRTLRGYQAAHPQLRDAFARFDPFQPEMARICLNRSRLRSGHGGGAQRPVPELGPPLCNPLAEFEDET</sequence>